<keyword evidence="1" id="KW-0472">Membrane</keyword>
<dbReference type="AlphaFoldDB" id="A0A3M7SKQ2"/>
<evidence type="ECO:0000313" key="2">
    <source>
        <dbReference type="EMBL" id="RNA36302.1"/>
    </source>
</evidence>
<protein>
    <submittedName>
        <fullName evidence="2">Uncharacterized protein</fullName>
    </submittedName>
</protein>
<evidence type="ECO:0000313" key="3">
    <source>
        <dbReference type="Proteomes" id="UP000276133"/>
    </source>
</evidence>
<keyword evidence="3" id="KW-1185">Reference proteome</keyword>
<organism evidence="2 3">
    <name type="scientific">Brachionus plicatilis</name>
    <name type="common">Marine rotifer</name>
    <name type="synonym">Brachionus muelleri</name>
    <dbReference type="NCBI Taxonomy" id="10195"/>
    <lineage>
        <taxon>Eukaryota</taxon>
        <taxon>Metazoa</taxon>
        <taxon>Spiralia</taxon>
        <taxon>Gnathifera</taxon>
        <taxon>Rotifera</taxon>
        <taxon>Eurotatoria</taxon>
        <taxon>Monogononta</taxon>
        <taxon>Pseudotrocha</taxon>
        <taxon>Ploima</taxon>
        <taxon>Brachionidae</taxon>
        <taxon>Brachionus</taxon>
    </lineage>
</organism>
<keyword evidence="1" id="KW-0812">Transmembrane</keyword>
<dbReference type="EMBL" id="REGN01001205">
    <property type="protein sequence ID" value="RNA36302.1"/>
    <property type="molecule type" value="Genomic_DNA"/>
</dbReference>
<sequence>MSASYISTRYLKKTHPPFFNKTNTQVETPGCFWRSSQTHPQFYFLTYFYIKNHLKLVPITYLYLFILALKNSTKKRKVSKLVRNLLSFNPKKSFIIDEIIQE</sequence>
<keyword evidence="1" id="KW-1133">Transmembrane helix</keyword>
<evidence type="ECO:0000256" key="1">
    <source>
        <dbReference type="SAM" id="Phobius"/>
    </source>
</evidence>
<reference evidence="2 3" key="1">
    <citation type="journal article" date="2018" name="Sci. Rep.">
        <title>Genomic signatures of local adaptation to the degree of environmental predictability in rotifers.</title>
        <authorList>
            <person name="Franch-Gras L."/>
            <person name="Hahn C."/>
            <person name="Garcia-Roger E.M."/>
            <person name="Carmona M.J."/>
            <person name="Serra M."/>
            <person name="Gomez A."/>
        </authorList>
    </citation>
    <scope>NUCLEOTIDE SEQUENCE [LARGE SCALE GENOMIC DNA]</scope>
    <source>
        <strain evidence="2">HYR1</strain>
    </source>
</reference>
<feature type="transmembrane region" description="Helical" evidence="1">
    <location>
        <begin position="52"/>
        <end position="69"/>
    </location>
</feature>
<gene>
    <name evidence="2" type="ORF">BpHYR1_016599</name>
</gene>
<comment type="caution">
    <text evidence="2">The sequence shown here is derived from an EMBL/GenBank/DDBJ whole genome shotgun (WGS) entry which is preliminary data.</text>
</comment>
<dbReference type="Proteomes" id="UP000276133">
    <property type="component" value="Unassembled WGS sequence"/>
</dbReference>
<proteinExistence type="predicted"/>
<name>A0A3M7SKQ2_BRAPC</name>
<accession>A0A3M7SKQ2</accession>